<dbReference type="InterPro" id="IPR012318">
    <property type="entry name" value="HTH_CRP"/>
</dbReference>
<dbReference type="SMART" id="SM00419">
    <property type="entry name" value="HTH_CRP"/>
    <property type="match status" value="1"/>
</dbReference>
<dbReference type="PROSITE" id="PS51063">
    <property type="entry name" value="HTH_CRP_2"/>
    <property type="match status" value="1"/>
</dbReference>
<dbReference type="InterPro" id="IPR036388">
    <property type="entry name" value="WH-like_DNA-bd_sf"/>
</dbReference>
<dbReference type="SMART" id="SM00100">
    <property type="entry name" value="cNMP"/>
    <property type="match status" value="1"/>
</dbReference>
<dbReference type="PROSITE" id="PS50042">
    <property type="entry name" value="CNMP_BINDING_3"/>
    <property type="match status" value="1"/>
</dbReference>
<dbReference type="Proteomes" id="UP000191980">
    <property type="component" value="Unassembled WGS sequence"/>
</dbReference>
<evidence type="ECO:0000256" key="3">
    <source>
        <dbReference type="ARBA" id="ARBA00023163"/>
    </source>
</evidence>
<evidence type="ECO:0000259" key="4">
    <source>
        <dbReference type="PROSITE" id="PS50042"/>
    </source>
</evidence>
<evidence type="ECO:0000259" key="5">
    <source>
        <dbReference type="PROSITE" id="PS51063"/>
    </source>
</evidence>
<evidence type="ECO:0000256" key="1">
    <source>
        <dbReference type="ARBA" id="ARBA00023015"/>
    </source>
</evidence>
<dbReference type="AlphaFoldDB" id="A0A1V8M757"/>
<keyword evidence="3" id="KW-0804">Transcription</keyword>
<keyword evidence="2" id="KW-0238">DNA-binding</keyword>
<proteinExistence type="predicted"/>
<sequence length="218" mass="24349">MISNSSRSPEEIVAISKLLTLCHLHSYPAKTTIIRPGDKGDILHYIVEGSTSVCAEDEEGHELILAYLNKNDFIGEIGVFKPPGDRQVTVKTRVACKLAEISYVRLHQAMHNELAKHAVYLLTLFGEQLACRLLITSRKYCDLAFIDVEGRVARALLDLTKEPDAITHPDGMQLHTTRQEISRIVGCSREMVGRILKEMEDKQLISAHGKTIVVFGSR</sequence>
<dbReference type="SUPFAM" id="SSF46785">
    <property type="entry name" value="Winged helix' DNA-binding domain"/>
    <property type="match status" value="1"/>
</dbReference>
<dbReference type="InterPro" id="IPR000595">
    <property type="entry name" value="cNMP-bd_dom"/>
</dbReference>
<dbReference type="PANTHER" id="PTHR24567">
    <property type="entry name" value="CRP FAMILY TRANSCRIPTIONAL REGULATORY PROTEIN"/>
    <property type="match status" value="1"/>
</dbReference>
<dbReference type="PANTHER" id="PTHR24567:SF68">
    <property type="entry name" value="DNA-BINDING TRANSCRIPTIONAL DUAL REGULATOR CRP"/>
    <property type="match status" value="1"/>
</dbReference>
<evidence type="ECO:0000313" key="6">
    <source>
        <dbReference type="EMBL" id="OQK17348.1"/>
    </source>
</evidence>
<dbReference type="CDD" id="cd00092">
    <property type="entry name" value="HTH_CRP"/>
    <property type="match status" value="1"/>
</dbReference>
<dbReference type="InterPro" id="IPR036390">
    <property type="entry name" value="WH_DNA-bd_sf"/>
</dbReference>
<dbReference type="OrthoDB" id="61906at2"/>
<dbReference type="RefSeq" id="WP_080521961.1">
    <property type="nucleotide sequence ID" value="NZ_LPUF01000001.1"/>
</dbReference>
<comment type="caution">
    <text evidence="6">The sequence shown here is derived from an EMBL/GenBank/DDBJ whole genome shotgun (WGS) entry which is preliminary data.</text>
</comment>
<dbReference type="EMBL" id="LPUF01000001">
    <property type="protein sequence ID" value="OQK17348.1"/>
    <property type="molecule type" value="Genomic_DNA"/>
</dbReference>
<accession>A0A1V8M757</accession>
<dbReference type="CDD" id="cd00038">
    <property type="entry name" value="CAP_ED"/>
    <property type="match status" value="1"/>
</dbReference>
<evidence type="ECO:0000313" key="7">
    <source>
        <dbReference type="Proteomes" id="UP000191980"/>
    </source>
</evidence>
<dbReference type="FunFam" id="1.10.10.10:FF:000006">
    <property type="entry name" value="cAMP-activated global transcriptional regulator CRP"/>
    <property type="match status" value="1"/>
</dbReference>
<dbReference type="Gene3D" id="2.60.120.10">
    <property type="entry name" value="Jelly Rolls"/>
    <property type="match status" value="1"/>
</dbReference>
<dbReference type="PRINTS" id="PR00034">
    <property type="entry name" value="HTHCRP"/>
</dbReference>
<keyword evidence="7" id="KW-1185">Reference proteome</keyword>
<dbReference type="Pfam" id="PF00027">
    <property type="entry name" value="cNMP_binding"/>
    <property type="match status" value="1"/>
</dbReference>
<dbReference type="InterPro" id="IPR014710">
    <property type="entry name" value="RmlC-like_jellyroll"/>
</dbReference>
<gene>
    <name evidence="6" type="ORF">AU255_05550</name>
</gene>
<dbReference type="Gene3D" id="1.10.10.10">
    <property type="entry name" value="Winged helix-like DNA-binding domain superfamily/Winged helix DNA-binding domain"/>
    <property type="match status" value="1"/>
</dbReference>
<feature type="domain" description="HTH crp-type" evidence="5">
    <location>
        <begin position="146"/>
        <end position="218"/>
    </location>
</feature>
<organism evidence="6 7">
    <name type="scientific">Methyloprofundus sedimenti</name>
    <dbReference type="NCBI Taxonomy" id="1420851"/>
    <lineage>
        <taxon>Bacteria</taxon>
        <taxon>Pseudomonadati</taxon>
        <taxon>Pseudomonadota</taxon>
        <taxon>Gammaproteobacteria</taxon>
        <taxon>Methylococcales</taxon>
        <taxon>Methylococcaceae</taxon>
        <taxon>Methyloprofundus</taxon>
    </lineage>
</organism>
<dbReference type="InterPro" id="IPR050397">
    <property type="entry name" value="Env_Response_Regulators"/>
</dbReference>
<name>A0A1V8M757_9GAMM</name>
<protein>
    <submittedName>
        <fullName evidence="6">Transcriptional regulator</fullName>
    </submittedName>
</protein>
<dbReference type="STRING" id="1420851.AU255_05550"/>
<evidence type="ECO:0000256" key="2">
    <source>
        <dbReference type="ARBA" id="ARBA00023125"/>
    </source>
</evidence>
<dbReference type="GO" id="GO:0005829">
    <property type="term" value="C:cytosol"/>
    <property type="evidence" value="ECO:0007669"/>
    <property type="project" value="TreeGrafter"/>
</dbReference>
<feature type="domain" description="Cyclic nucleotide-binding" evidence="4">
    <location>
        <begin position="15"/>
        <end position="110"/>
    </location>
</feature>
<dbReference type="GO" id="GO:0003677">
    <property type="term" value="F:DNA binding"/>
    <property type="evidence" value="ECO:0007669"/>
    <property type="project" value="UniProtKB-KW"/>
</dbReference>
<dbReference type="Pfam" id="PF13545">
    <property type="entry name" value="HTH_Crp_2"/>
    <property type="match status" value="1"/>
</dbReference>
<dbReference type="NCBIfam" id="NF008732">
    <property type="entry name" value="PRK11753.1"/>
    <property type="match status" value="1"/>
</dbReference>
<keyword evidence="1" id="KW-0805">Transcription regulation</keyword>
<dbReference type="SUPFAM" id="SSF51206">
    <property type="entry name" value="cAMP-binding domain-like"/>
    <property type="match status" value="1"/>
</dbReference>
<dbReference type="InterPro" id="IPR018490">
    <property type="entry name" value="cNMP-bd_dom_sf"/>
</dbReference>
<reference evidence="6 7" key="1">
    <citation type="submission" date="2015-12" db="EMBL/GenBank/DDBJ databases">
        <authorList>
            <person name="Shamseldin A."/>
            <person name="Moawad H."/>
            <person name="Abd El-Rahim W.M."/>
            <person name="Sadowsky M.J."/>
        </authorList>
    </citation>
    <scope>NUCLEOTIDE SEQUENCE [LARGE SCALE GENOMIC DNA]</scope>
    <source>
        <strain evidence="6 7">WF1</strain>
    </source>
</reference>
<dbReference type="GO" id="GO:0003700">
    <property type="term" value="F:DNA-binding transcription factor activity"/>
    <property type="evidence" value="ECO:0007669"/>
    <property type="project" value="TreeGrafter"/>
</dbReference>